<accession>A0A0F9XQZ6</accession>
<keyword evidence="6 8" id="KW-0406">Ion transport</keyword>
<dbReference type="InterPro" id="IPR003689">
    <property type="entry name" value="ZIP"/>
</dbReference>
<evidence type="ECO:0000256" key="4">
    <source>
        <dbReference type="ARBA" id="ARBA00022692"/>
    </source>
</evidence>
<gene>
    <name evidence="10" type="ORF">THAR02_05252</name>
</gene>
<dbReference type="Pfam" id="PF02535">
    <property type="entry name" value="Zip"/>
    <property type="match status" value="1"/>
</dbReference>
<comment type="similarity">
    <text evidence="2 8">Belongs to the ZIP transporter (TC 2.A.5) family.</text>
</comment>
<evidence type="ECO:0000256" key="6">
    <source>
        <dbReference type="ARBA" id="ARBA00023065"/>
    </source>
</evidence>
<feature type="compositionally biased region" description="Basic and acidic residues" evidence="9">
    <location>
        <begin position="188"/>
        <end position="201"/>
    </location>
</feature>
<reference evidence="11" key="1">
    <citation type="journal article" date="2015" name="Genome Announc.">
        <title>Draft whole-genome sequence of the biocontrol agent Trichoderma harzianum T6776.</title>
        <authorList>
            <person name="Baroncelli R."/>
            <person name="Piaggeschi G."/>
            <person name="Fiorini L."/>
            <person name="Bertolini E."/>
            <person name="Zapparata A."/>
            <person name="Pe M.E."/>
            <person name="Sarrocco S."/>
            <person name="Vannacci G."/>
        </authorList>
    </citation>
    <scope>NUCLEOTIDE SEQUENCE [LARGE SCALE GENOMIC DNA]</scope>
    <source>
        <strain evidence="11">T6776</strain>
    </source>
</reference>
<dbReference type="GO" id="GO:0071578">
    <property type="term" value="P:zinc ion import across plasma membrane"/>
    <property type="evidence" value="ECO:0007669"/>
    <property type="project" value="TreeGrafter"/>
</dbReference>
<evidence type="ECO:0008006" key="12">
    <source>
        <dbReference type="Google" id="ProtNLM"/>
    </source>
</evidence>
<dbReference type="OMA" id="HHHGHFN"/>
<feature type="transmembrane region" description="Helical" evidence="8">
    <location>
        <begin position="53"/>
        <end position="74"/>
    </location>
</feature>
<name>A0A0F9XQZ6_TRIHA</name>
<keyword evidence="7 8" id="KW-0472">Membrane</keyword>
<keyword evidence="5 8" id="KW-1133">Transmembrane helix</keyword>
<proteinExistence type="inferred from homology"/>
<dbReference type="InterPro" id="IPR004698">
    <property type="entry name" value="Zn/Fe_permease_fun/pln"/>
</dbReference>
<evidence type="ECO:0000256" key="3">
    <source>
        <dbReference type="ARBA" id="ARBA00022448"/>
    </source>
</evidence>
<evidence type="ECO:0000256" key="5">
    <source>
        <dbReference type="ARBA" id="ARBA00022989"/>
    </source>
</evidence>
<keyword evidence="4 8" id="KW-0812">Transmembrane</keyword>
<feature type="region of interest" description="Disordered" evidence="9">
    <location>
        <begin position="162"/>
        <end position="201"/>
    </location>
</feature>
<evidence type="ECO:0000256" key="2">
    <source>
        <dbReference type="ARBA" id="ARBA00006939"/>
    </source>
</evidence>
<dbReference type="Proteomes" id="UP000034112">
    <property type="component" value="Unassembled WGS sequence"/>
</dbReference>
<protein>
    <recommendedName>
        <fullName evidence="12">Membrane zinc transporter</fullName>
    </recommendedName>
</protein>
<comment type="subcellular location">
    <subcellularLocation>
        <location evidence="1 8">Membrane</location>
        <topology evidence="1 8">Multi-pass membrane protein</topology>
    </subcellularLocation>
</comment>
<feature type="transmembrane region" description="Helical" evidence="8">
    <location>
        <begin position="273"/>
        <end position="292"/>
    </location>
</feature>
<evidence type="ECO:0000256" key="7">
    <source>
        <dbReference type="ARBA" id="ARBA00023136"/>
    </source>
</evidence>
<evidence type="ECO:0000313" key="11">
    <source>
        <dbReference type="Proteomes" id="UP000034112"/>
    </source>
</evidence>
<comment type="caution">
    <text evidence="8">Lacks conserved residue(s) required for the propagation of feature annotation.</text>
</comment>
<dbReference type="EMBL" id="JOKZ01000142">
    <property type="protein sequence ID" value="KKP02618.1"/>
    <property type="molecule type" value="Genomic_DNA"/>
</dbReference>
<dbReference type="AlphaFoldDB" id="A0A0F9XQZ6"/>
<keyword evidence="3 8" id="KW-0813">Transport</keyword>
<feature type="transmembrane region" description="Helical" evidence="8">
    <location>
        <begin position="312"/>
        <end position="331"/>
    </location>
</feature>
<dbReference type="GO" id="GO:0000007">
    <property type="term" value="F:low-affinity zinc ion transmembrane transporter activity"/>
    <property type="evidence" value="ECO:0007669"/>
    <property type="project" value="TreeGrafter"/>
</dbReference>
<feature type="transmembrane region" description="Helical" evidence="8">
    <location>
        <begin position="94"/>
        <end position="115"/>
    </location>
</feature>
<dbReference type="PANTHER" id="PTHR11040">
    <property type="entry name" value="ZINC/IRON TRANSPORTER"/>
    <property type="match status" value="1"/>
</dbReference>
<dbReference type="OrthoDB" id="448280at2759"/>
<evidence type="ECO:0000313" key="10">
    <source>
        <dbReference type="EMBL" id="KKP02618.1"/>
    </source>
</evidence>
<dbReference type="NCBIfam" id="TIGR00820">
    <property type="entry name" value="zip"/>
    <property type="match status" value="1"/>
</dbReference>
<comment type="caution">
    <text evidence="10">The sequence shown here is derived from an EMBL/GenBank/DDBJ whole genome shotgun (WGS) entry which is preliminary data.</text>
</comment>
<evidence type="ECO:0000256" key="8">
    <source>
        <dbReference type="RuleBase" id="RU362088"/>
    </source>
</evidence>
<dbReference type="PANTHER" id="PTHR11040:SF69">
    <property type="entry name" value="ZINC-REGULATED TRANSPORTER 2"/>
    <property type="match status" value="1"/>
</dbReference>
<evidence type="ECO:0000256" key="1">
    <source>
        <dbReference type="ARBA" id="ARBA00004141"/>
    </source>
</evidence>
<feature type="transmembrane region" description="Helical" evidence="8">
    <location>
        <begin position="343"/>
        <end position="362"/>
    </location>
</feature>
<organism evidence="10 11">
    <name type="scientific">Trichoderma harzianum</name>
    <name type="common">Hypocrea lixii</name>
    <dbReference type="NCBI Taxonomy" id="5544"/>
    <lineage>
        <taxon>Eukaryota</taxon>
        <taxon>Fungi</taxon>
        <taxon>Dikarya</taxon>
        <taxon>Ascomycota</taxon>
        <taxon>Pezizomycotina</taxon>
        <taxon>Sordariomycetes</taxon>
        <taxon>Hypocreomycetidae</taxon>
        <taxon>Hypocreales</taxon>
        <taxon>Hypocreaceae</taxon>
        <taxon>Trichoderma</taxon>
    </lineage>
</organism>
<evidence type="ECO:0000256" key="9">
    <source>
        <dbReference type="SAM" id="MobiDB-lite"/>
    </source>
</evidence>
<feature type="transmembrane region" description="Helical" evidence="8">
    <location>
        <begin position="20"/>
        <end position="41"/>
    </location>
</feature>
<dbReference type="GO" id="GO:0005886">
    <property type="term" value="C:plasma membrane"/>
    <property type="evidence" value="ECO:0007669"/>
    <property type="project" value="TreeGrafter"/>
</dbReference>
<sequence>MADSDNACNGDVVDLTNRGLRIGSIFIVMAAATFGAFAPILLARQQKMHVPKFTFFICKYVGTGVIIATAWMHLLDPAVDNLSDPCLEPRLGDYPWALCISLMTVMVMFFVELLAARIGEDDDGHSHSVSSDSDSDPSLAVLSGKKFQEKDTLEVACPHDLERGGVLRGPDPKNIPGLPDDVSYPPGGEDHLAHGHEHDDGDSHGGLAGQLTAIFVLEFGVVFHSIFIGLTLGTTQDLVVLLVVLVFHQMFEGLGLGSRLATAPWPKNKQWMPYLLGFIFAISTPIGTAAGIGARPNNADTQKLVNGIFDSISAGILMYTGLVELLAHEFMFNPHMRKAPLKIQLFAFGCVAVGVAIMSLLAKWA</sequence>